<feature type="region of interest" description="Disordered" evidence="1">
    <location>
        <begin position="191"/>
        <end position="225"/>
    </location>
</feature>
<feature type="compositionally biased region" description="Low complexity" evidence="1">
    <location>
        <begin position="561"/>
        <end position="584"/>
    </location>
</feature>
<evidence type="ECO:0000256" key="1">
    <source>
        <dbReference type="SAM" id="MobiDB-lite"/>
    </source>
</evidence>
<gene>
    <name evidence="2" type="ORF">SNAT2548_LOCUS28828</name>
</gene>
<protein>
    <submittedName>
        <fullName evidence="2">Uncharacterized protein</fullName>
    </submittedName>
</protein>
<comment type="caution">
    <text evidence="2">The sequence shown here is derived from an EMBL/GenBank/DDBJ whole genome shotgun (WGS) entry which is preliminary data.</text>
</comment>
<sequence length="695" mass="74351">MAELHGLDPTRRTFDELLRVFAEVEDLAHRGQVMVKKAAEAKDLRPADLDDICKFASRLRLAAPFGFPQNPAGFPAAPLPQGFCLPWPTLQEQMSQAKALASGALRAPPPIVTVERADPVSGAAWAVTMRPRPPASAVLFTADGSLPRPGSKGTLQAPQDAPVLLAEGGQVFAVAVVPSRGLSDVVTVRTPKATEASQGSAPAKAKRPADRTPRQAVKKKASNSGRLAAKRPVKLGLIGAALLHGQSYDPRKDALVQKIKAMQRSNEEAKRQWWQFCDNRQGGIRDPTRGGAEPPKRFEVLFWGIDGLDGLKKEEDFDKPCAGTWDVGIGILVVLKLSHKIRFIMWQCTAAGECEVIAASFLTSRIKLEVTSQRLPRAKTKMLADLPSPWIKLALPFDSNQPAEAAPAEELQADEARAVAWWSIDTDWIRDSSHEIFNGYNFFFEHIGIRKGWRTPPFKKEDVQGPFMASAEVVAVVRHRIDEQGNGMVLRQLEGSSHDWLWGWAPEKPPHEAEFLPEFFRGLVFATFSDANGLVEGLDADTLDYYVQSHPILEGSTPQRVAGGPAAEPAEPAAGPVAVPTEPAQPAPAKVPEASPEAPVNASGPVTEASQSTPEPNLDAKKSEEVAAVVAVIDSQTLDVGEAHPKGSAEPSQPASAPAQDAGCSTDVTAATAAPAADASSPAPLMLANGPAGSR</sequence>
<dbReference type="AlphaFoldDB" id="A0A812TBC3"/>
<accession>A0A812TBC3</accession>
<feature type="region of interest" description="Disordered" evidence="1">
    <location>
        <begin position="638"/>
        <end position="695"/>
    </location>
</feature>
<feature type="compositionally biased region" description="Low complexity" evidence="1">
    <location>
        <begin position="648"/>
        <end position="684"/>
    </location>
</feature>
<name>A0A812TBC3_9DINO</name>
<evidence type="ECO:0000313" key="2">
    <source>
        <dbReference type="EMBL" id="CAE7515057.1"/>
    </source>
</evidence>
<keyword evidence="3" id="KW-1185">Reference proteome</keyword>
<organism evidence="2 3">
    <name type="scientific">Symbiodinium natans</name>
    <dbReference type="NCBI Taxonomy" id="878477"/>
    <lineage>
        <taxon>Eukaryota</taxon>
        <taxon>Sar</taxon>
        <taxon>Alveolata</taxon>
        <taxon>Dinophyceae</taxon>
        <taxon>Suessiales</taxon>
        <taxon>Symbiodiniaceae</taxon>
        <taxon>Symbiodinium</taxon>
    </lineage>
</organism>
<evidence type="ECO:0000313" key="3">
    <source>
        <dbReference type="Proteomes" id="UP000604046"/>
    </source>
</evidence>
<dbReference type="Proteomes" id="UP000604046">
    <property type="component" value="Unassembled WGS sequence"/>
</dbReference>
<reference evidence="2" key="1">
    <citation type="submission" date="2021-02" db="EMBL/GenBank/DDBJ databases">
        <authorList>
            <person name="Dougan E. K."/>
            <person name="Rhodes N."/>
            <person name="Thang M."/>
            <person name="Chan C."/>
        </authorList>
    </citation>
    <scope>NUCLEOTIDE SEQUENCE</scope>
</reference>
<feature type="region of interest" description="Disordered" evidence="1">
    <location>
        <begin position="555"/>
        <end position="623"/>
    </location>
</feature>
<proteinExistence type="predicted"/>
<dbReference type="OrthoDB" id="447707at2759"/>
<dbReference type="EMBL" id="CAJNDS010002534">
    <property type="protein sequence ID" value="CAE7515057.1"/>
    <property type="molecule type" value="Genomic_DNA"/>
</dbReference>